<comment type="caution">
    <text evidence="2">The sequence shown here is derived from an EMBL/GenBank/DDBJ whole genome shotgun (WGS) entry which is preliminary data.</text>
</comment>
<keyword evidence="3" id="KW-1185">Reference proteome</keyword>
<evidence type="ECO:0000313" key="3">
    <source>
        <dbReference type="Proteomes" id="UP001378242"/>
    </source>
</evidence>
<sequence>MVEPLSAWWGQQLVLCGWRFSATPEAVWTSEEARARLKALEVPDAGELGWRLLEAFPSDMPDSLRQLEALELLALARTAGWLSEARTRAWLVRLLMAIASRFTSLDDWLKALAHSRSDAGWTRGDDGFFEASLALSRLEQEEAGVTWPRLLEALEGRQPVPATELWPQGERDRVWMARAIFAPWVGGTALTSTDDGLCEASDSGFDAQGHWPDVQRWLRDTWAIRTRDELIRLLLWLASQGHRYGWDIDSARMLSASQDERDKWLDELESDAASEEAERKAQGLAGTPAHAAASAELAAAAGLEQGPSPVAYGELLLQYLDRGEPLEFAAWDWLRLVDLAFAGLCAGWLSREEGEDFAAHGIDLLVRRYADWQGVARAYQRGRSLFEGADLTGSTDSDWRPLMASPVTPLRCELHALLPEAIRDRSRTAMRQWRSDSRHWVLAIASIREPDLLYRQGLPADVADARREEARQYLNETLALDTRDGVAGMARFWLPAQAHHLNQLAADAARGGLPDPQTPFGRADSAELERRQRLAVCHRHPASIVMAEKYAFYLLMVQDSRDFDAGELAQCAERLRSALCRFYPDAVRLLEAWAVWESAVPELEDHPLVNEIRWHLEDPGSLFHWLDWRASDWQEPGERPSLDRFTALALSGPLNSPCWGEPMVEHGRGVEELTGWLEGHYGLANAEMLIGFLDFLRDAGDRDEYQINYGPYTLNRARLDNEIDVLESGERGEDEQVHLDRLRRVRDNEARCNELDMAAWDIAQLVDLAIAGRQLGWLDAATFTAYLDSAHAMARAHYGSWKEYARGLFAGYAFFMGDTDQRDSFLRGFRDVLIQWLTAAPPLAGPWASLDFPGARPGHWPALHLDTLSGDARLLH</sequence>
<feature type="domain" description="DUF1266" evidence="1">
    <location>
        <begin position="218"/>
        <end position="390"/>
    </location>
</feature>
<gene>
    <name evidence="2" type="ORF">V6243_14195</name>
</gene>
<accession>A0ABU9GIM5</accession>
<dbReference type="InterPro" id="IPR009677">
    <property type="entry name" value="DUF1266"/>
</dbReference>
<dbReference type="EMBL" id="JBAKAP010000017">
    <property type="protein sequence ID" value="MEL0617977.1"/>
    <property type="molecule type" value="Genomic_DNA"/>
</dbReference>
<reference evidence="2 3" key="1">
    <citation type="submission" date="2024-02" db="EMBL/GenBank/DDBJ databases">
        <title>Bacteria isolated from the canopy kelp, Nereocystis luetkeana.</title>
        <authorList>
            <person name="Pfister C.A."/>
            <person name="Younker I.T."/>
            <person name="Light S.H."/>
        </authorList>
    </citation>
    <scope>NUCLEOTIDE SEQUENCE [LARGE SCALE GENOMIC DNA]</scope>
    <source>
        <strain evidence="2 3">TI.5.07</strain>
    </source>
</reference>
<evidence type="ECO:0000313" key="2">
    <source>
        <dbReference type="EMBL" id="MEL0617977.1"/>
    </source>
</evidence>
<dbReference type="RefSeq" id="WP_341542690.1">
    <property type="nucleotide sequence ID" value="NZ_JBAKAP010000017.1"/>
</dbReference>
<dbReference type="Proteomes" id="UP001378242">
    <property type="component" value="Unassembled WGS sequence"/>
</dbReference>
<dbReference type="Pfam" id="PF06889">
    <property type="entry name" value="DUF1266"/>
    <property type="match status" value="2"/>
</dbReference>
<proteinExistence type="predicted"/>
<organism evidence="2 3">
    <name type="scientific">Cobetia marina</name>
    <name type="common">Deleya marina</name>
    <dbReference type="NCBI Taxonomy" id="28258"/>
    <lineage>
        <taxon>Bacteria</taxon>
        <taxon>Pseudomonadati</taxon>
        <taxon>Pseudomonadota</taxon>
        <taxon>Gammaproteobacteria</taxon>
        <taxon>Oceanospirillales</taxon>
        <taxon>Halomonadaceae</taxon>
        <taxon>Cobetia</taxon>
    </lineage>
</organism>
<feature type="domain" description="DUF1266" evidence="1">
    <location>
        <begin position="677"/>
        <end position="852"/>
    </location>
</feature>
<name>A0ABU9GIM5_COBMA</name>
<evidence type="ECO:0000259" key="1">
    <source>
        <dbReference type="Pfam" id="PF06889"/>
    </source>
</evidence>
<protein>
    <submittedName>
        <fullName evidence="2">YbeU/YbeR family protein</fullName>
    </submittedName>
</protein>